<accession>A0A9P0MNH2</accession>
<evidence type="ECO:0000313" key="1">
    <source>
        <dbReference type="EMBL" id="CAH1401513.1"/>
    </source>
</evidence>
<reference evidence="1" key="1">
    <citation type="submission" date="2022-01" db="EMBL/GenBank/DDBJ databases">
        <authorList>
            <person name="King R."/>
        </authorList>
    </citation>
    <scope>NUCLEOTIDE SEQUENCE</scope>
</reference>
<sequence>MIFLFHVRTICEPPSQHANAPIVDNNLLIIAQFPSPIFKFYLDANLIRTTYYSSRAQR</sequence>
<organism evidence="1 2">
    <name type="scientific">Nezara viridula</name>
    <name type="common">Southern green stink bug</name>
    <name type="synonym">Cimex viridulus</name>
    <dbReference type="NCBI Taxonomy" id="85310"/>
    <lineage>
        <taxon>Eukaryota</taxon>
        <taxon>Metazoa</taxon>
        <taxon>Ecdysozoa</taxon>
        <taxon>Arthropoda</taxon>
        <taxon>Hexapoda</taxon>
        <taxon>Insecta</taxon>
        <taxon>Pterygota</taxon>
        <taxon>Neoptera</taxon>
        <taxon>Paraneoptera</taxon>
        <taxon>Hemiptera</taxon>
        <taxon>Heteroptera</taxon>
        <taxon>Panheteroptera</taxon>
        <taxon>Pentatomomorpha</taxon>
        <taxon>Pentatomoidea</taxon>
        <taxon>Pentatomidae</taxon>
        <taxon>Pentatominae</taxon>
        <taxon>Nezara</taxon>
    </lineage>
</organism>
<dbReference type="Proteomes" id="UP001152798">
    <property type="component" value="Chromosome 5"/>
</dbReference>
<proteinExistence type="predicted"/>
<dbReference type="EMBL" id="OV725081">
    <property type="protein sequence ID" value="CAH1401513.1"/>
    <property type="molecule type" value="Genomic_DNA"/>
</dbReference>
<name>A0A9P0MNH2_NEZVI</name>
<gene>
    <name evidence="1" type="ORF">NEZAVI_LOCUS10522</name>
</gene>
<protein>
    <submittedName>
        <fullName evidence="1">Uncharacterized protein</fullName>
    </submittedName>
</protein>
<dbReference type="AlphaFoldDB" id="A0A9P0MNH2"/>
<evidence type="ECO:0000313" key="2">
    <source>
        <dbReference type="Proteomes" id="UP001152798"/>
    </source>
</evidence>
<keyword evidence="2" id="KW-1185">Reference proteome</keyword>